<name>A0A6C2YLR8_9BACT</name>
<dbReference type="KEGG" id="tim:GMBLW1_20980"/>
<feature type="transmembrane region" description="Helical" evidence="2">
    <location>
        <begin position="6"/>
        <end position="24"/>
    </location>
</feature>
<keyword evidence="2" id="KW-1133">Transmembrane helix</keyword>
<keyword evidence="2" id="KW-0472">Membrane</keyword>
<organism evidence="3">
    <name type="scientific">Tuwongella immobilis</name>
    <dbReference type="NCBI Taxonomy" id="692036"/>
    <lineage>
        <taxon>Bacteria</taxon>
        <taxon>Pseudomonadati</taxon>
        <taxon>Planctomycetota</taxon>
        <taxon>Planctomycetia</taxon>
        <taxon>Gemmatales</taxon>
        <taxon>Gemmataceae</taxon>
        <taxon>Tuwongella</taxon>
    </lineage>
</organism>
<feature type="transmembrane region" description="Helical" evidence="2">
    <location>
        <begin position="89"/>
        <end position="110"/>
    </location>
</feature>
<keyword evidence="4" id="KW-1185">Reference proteome</keyword>
<dbReference type="InParanoid" id="A0A6C2YLR8"/>
<accession>A0A6C2YLR8</accession>
<dbReference type="EMBL" id="LR593887">
    <property type="protein sequence ID" value="VTR99674.1"/>
    <property type="molecule type" value="Genomic_DNA"/>
</dbReference>
<dbReference type="RefSeq" id="WP_162657103.1">
    <property type="nucleotide sequence ID" value="NZ_LR593887.1"/>
</dbReference>
<keyword evidence="2" id="KW-0812">Transmembrane</keyword>
<gene>
    <name evidence="3" type="ORF">GMBLW1_20980</name>
</gene>
<dbReference type="Proteomes" id="UP000464378">
    <property type="component" value="Chromosome"/>
</dbReference>
<sequence>MKSVYLLMTVLFGISAVWMFLRLLTAESRETIQRIVGNLILLMASYAAWGLTIALAVETVVYATSDDLTVDWLQIPPWASPKSSWERQLLMGVLKRAMLGMLLLGNAILLGRMSNDLFGSDGSAGNRPDSEDSSDDSDWAEPSLSSESIGKGAETPASPAVPPTPPKASGTTERTNHKPNPPRKRK</sequence>
<protein>
    <submittedName>
        <fullName evidence="3">Uncharacterized protein</fullName>
    </submittedName>
</protein>
<evidence type="ECO:0000256" key="2">
    <source>
        <dbReference type="SAM" id="Phobius"/>
    </source>
</evidence>
<dbReference type="AlphaFoldDB" id="A0A6C2YLR8"/>
<evidence type="ECO:0000313" key="3">
    <source>
        <dbReference type="EMBL" id="VIP01862.1"/>
    </source>
</evidence>
<proteinExistence type="predicted"/>
<reference evidence="3" key="1">
    <citation type="submission" date="2019-04" db="EMBL/GenBank/DDBJ databases">
        <authorList>
            <consortium name="Science for Life Laboratories"/>
        </authorList>
    </citation>
    <scope>NUCLEOTIDE SEQUENCE</scope>
    <source>
        <strain evidence="3">MBLW1</strain>
    </source>
</reference>
<feature type="transmembrane region" description="Helical" evidence="2">
    <location>
        <begin position="36"/>
        <end position="57"/>
    </location>
</feature>
<dbReference type="EMBL" id="LR586016">
    <property type="protein sequence ID" value="VIP01862.1"/>
    <property type="molecule type" value="Genomic_DNA"/>
</dbReference>
<feature type="region of interest" description="Disordered" evidence="1">
    <location>
        <begin position="121"/>
        <end position="186"/>
    </location>
</feature>
<evidence type="ECO:0000256" key="1">
    <source>
        <dbReference type="SAM" id="MobiDB-lite"/>
    </source>
</evidence>
<evidence type="ECO:0000313" key="4">
    <source>
        <dbReference type="Proteomes" id="UP000464378"/>
    </source>
</evidence>